<feature type="domain" description="Pseudouridine synthase RsuA/RluA-like" evidence="4">
    <location>
        <begin position="43"/>
        <end position="178"/>
    </location>
</feature>
<evidence type="ECO:0000256" key="3">
    <source>
        <dbReference type="SAM" id="MobiDB-lite"/>
    </source>
</evidence>
<dbReference type="EC" id="4.2.1.70" evidence="5"/>
<feature type="compositionally biased region" description="Low complexity" evidence="3">
    <location>
        <begin position="222"/>
        <end position="244"/>
    </location>
</feature>
<dbReference type="AlphaFoldDB" id="A0A0W8G3R6"/>
<dbReference type="GO" id="GO:0004730">
    <property type="term" value="F:pseudouridylate synthase activity"/>
    <property type="evidence" value="ECO:0007669"/>
    <property type="project" value="UniProtKB-EC"/>
</dbReference>
<comment type="caution">
    <text evidence="5">The sequence shown here is derived from an EMBL/GenBank/DDBJ whole genome shotgun (WGS) entry which is preliminary data.</text>
</comment>
<dbReference type="Gene3D" id="3.30.70.1560">
    <property type="entry name" value="Alpha-L RNA-binding motif"/>
    <property type="match status" value="1"/>
</dbReference>
<organism evidence="5">
    <name type="scientific">hydrocarbon metagenome</name>
    <dbReference type="NCBI Taxonomy" id="938273"/>
    <lineage>
        <taxon>unclassified sequences</taxon>
        <taxon>metagenomes</taxon>
        <taxon>ecological metagenomes</taxon>
    </lineage>
</organism>
<dbReference type="PANTHER" id="PTHR47683">
    <property type="entry name" value="PSEUDOURIDINE SYNTHASE FAMILY PROTEIN-RELATED"/>
    <property type="match status" value="1"/>
</dbReference>
<dbReference type="GO" id="GO:0009982">
    <property type="term" value="F:pseudouridine synthase activity"/>
    <property type="evidence" value="ECO:0007669"/>
    <property type="project" value="InterPro"/>
</dbReference>
<dbReference type="InterPro" id="IPR018496">
    <property type="entry name" value="PsdUridine_synth_RsuA/RluB_CS"/>
</dbReference>
<dbReference type="InterPro" id="IPR050343">
    <property type="entry name" value="RsuA_PseudoU_synthase"/>
</dbReference>
<dbReference type="EMBL" id="LNQE01000289">
    <property type="protein sequence ID" value="KUG27776.1"/>
    <property type="molecule type" value="Genomic_DNA"/>
</dbReference>
<accession>A0A0W8G3R6</accession>
<dbReference type="CDD" id="cd02870">
    <property type="entry name" value="PseudoU_synth_RsuA_like"/>
    <property type="match status" value="1"/>
</dbReference>
<dbReference type="InterPro" id="IPR020094">
    <property type="entry name" value="TruA/RsuA/RluB/E/F_N"/>
</dbReference>
<gene>
    <name evidence="5" type="ORF">ASZ90_002353</name>
</gene>
<comment type="similarity">
    <text evidence="1">Belongs to the pseudouridine synthase RsuA family.</text>
</comment>
<evidence type="ECO:0000313" key="5">
    <source>
        <dbReference type="EMBL" id="KUG27776.1"/>
    </source>
</evidence>
<keyword evidence="5" id="KW-0456">Lyase</keyword>
<dbReference type="SUPFAM" id="SSF55120">
    <property type="entry name" value="Pseudouridine synthase"/>
    <property type="match status" value="1"/>
</dbReference>
<keyword evidence="2" id="KW-0413">Isomerase</keyword>
<protein>
    <submittedName>
        <fullName evidence="5">Ribosomal large subunit pseudouridine synthase b</fullName>
        <ecNumber evidence="5">4.2.1.70</ecNumber>
    </submittedName>
</protein>
<sequence>MAGKVVVNGVLHREPGVKIDPNRDDVVVDGRKVAFSPQKKHLYLLFHKPVQTVTTASDPQGRPTVFDLLPPGIPRQGLFTVGRLDYYSEGLLLFTDDGELTHRLTHPSSHVPKIYHVLVRGQVCQDILATMGRGMRLAEGDILAPVAAEVLHRESPERTLLSLRLIQGVNRQIRRMCRDLGLTVLRLVRVAQGPIELGGLARGKCRALTPDEVTALRAAAGLGPAPHAPATPSSTSPSGDPGRPQASPQRSTRPNPEPKRAPSPEPRRAVGPSSTSGKTTSKRARKG</sequence>
<dbReference type="InterPro" id="IPR020103">
    <property type="entry name" value="PsdUridine_synth_cat_dom_sf"/>
</dbReference>
<dbReference type="InterPro" id="IPR000748">
    <property type="entry name" value="PsdUridine_synth_RsuA/RluB/E/F"/>
</dbReference>
<dbReference type="PROSITE" id="PS01149">
    <property type="entry name" value="PSI_RSU"/>
    <property type="match status" value="1"/>
</dbReference>
<dbReference type="Gene3D" id="3.30.70.580">
    <property type="entry name" value="Pseudouridine synthase I, catalytic domain, N-terminal subdomain"/>
    <property type="match status" value="1"/>
</dbReference>
<dbReference type="PANTHER" id="PTHR47683:SF2">
    <property type="entry name" value="RNA-BINDING S4 DOMAIN-CONTAINING PROTEIN"/>
    <property type="match status" value="1"/>
</dbReference>
<feature type="compositionally biased region" description="Basic and acidic residues" evidence="3">
    <location>
        <begin position="256"/>
        <end position="268"/>
    </location>
</feature>
<evidence type="ECO:0000259" key="4">
    <source>
        <dbReference type="Pfam" id="PF00849"/>
    </source>
</evidence>
<evidence type="ECO:0000256" key="2">
    <source>
        <dbReference type="ARBA" id="ARBA00023235"/>
    </source>
</evidence>
<evidence type="ECO:0000256" key="1">
    <source>
        <dbReference type="ARBA" id="ARBA00008348"/>
    </source>
</evidence>
<name>A0A0W8G3R6_9ZZZZ</name>
<dbReference type="GO" id="GO:0003723">
    <property type="term" value="F:RNA binding"/>
    <property type="evidence" value="ECO:0007669"/>
    <property type="project" value="InterPro"/>
</dbReference>
<dbReference type="GO" id="GO:0006364">
    <property type="term" value="P:rRNA processing"/>
    <property type="evidence" value="ECO:0007669"/>
    <property type="project" value="UniProtKB-ARBA"/>
</dbReference>
<dbReference type="NCBIfam" id="TIGR00093">
    <property type="entry name" value="pseudouridine synthase"/>
    <property type="match status" value="1"/>
</dbReference>
<proteinExistence type="inferred from homology"/>
<dbReference type="InterPro" id="IPR006145">
    <property type="entry name" value="PsdUridine_synth_RsuA/RluA"/>
</dbReference>
<reference evidence="5" key="1">
    <citation type="journal article" date="2015" name="Proc. Natl. Acad. Sci. U.S.A.">
        <title>Networks of energetic and metabolic interactions define dynamics in microbial communities.</title>
        <authorList>
            <person name="Embree M."/>
            <person name="Liu J.K."/>
            <person name="Al-Bassam M.M."/>
            <person name="Zengler K."/>
        </authorList>
    </citation>
    <scope>NUCLEOTIDE SEQUENCE</scope>
</reference>
<feature type="region of interest" description="Disordered" evidence="3">
    <location>
        <begin position="222"/>
        <end position="287"/>
    </location>
</feature>
<dbReference type="Pfam" id="PF00849">
    <property type="entry name" value="PseudoU_synth_2"/>
    <property type="match status" value="1"/>
</dbReference>
<dbReference type="InterPro" id="IPR042092">
    <property type="entry name" value="PsdUridine_s_RsuA/RluB/E/F_cat"/>
</dbReference>